<sequence>MNENSLCLITLNEQAISAYDQYYNSKIIEVPYEDAIELIRCWKRQGDCKEYKIITQQDYIYSRNEKIREFEKSGVLDELDKVKECIKIDDLLSPQQLREYKYNNEYNDNNLNGFPSIYHCTSETLYFSEMKEIFDKYISFFKNKLAFNQEQDLLDSIQQNVNRIMEALEFYNDGNKDKAKQNIKEILEEVINDSFFVSELDKSYAFRQVAPFKELHVTHISEDTYDEMMNAELSFFRARRSKVEEIRERKEMLHKPYTQAGIIEGQRFCCEGIPAFYLGTTSYVCWLELRQPDEKDFYVSSYKLDEEGKRLKILNLVIVEALINGIFNRSVDSEMVRRKELQLKMIKFWPLVAATSFKITTDNERKDKAEYIIPELIMRCIEELRIDGIAYLSKYLESDLQIEIGVNLAIPIKKKVLDEDGYGEICKHMFLTEPYNFKKFLEMDSRKSVNKPYVDDKYFEDIPRYVEKIIYKGKEERYRETDMAEFDSFLVSQKHIGIK</sequence>
<evidence type="ECO:0008006" key="3">
    <source>
        <dbReference type="Google" id="ProtNLM"/>
    </source>
</evidence>
<protein>
    <recommendedName>
        <fullName evidence="3">RES domain-containing protein</fullName>
    </recommendedName>
</protein>
<dbReference type="EMBL" id="SPSF01000016">
    <property type="protein sequence ID" value="MPQ61919.1"/>
    <property type="molecule type" value="Genomic_DNA"/>
</dbReference>
<proteinExistence type="predicted"/>
<evidence type="ECO:0000313" key="1">
    <source>
        <dbReference type="EMBL" id="MPQ61919.1"/>
    </source>
</evidence>
<comment type="caution">
    <text evidence="1">The sequence shown here is derived from an EMBL/GenBank/DDBJ whole genome shotgun (WGS) entry which is preliminary data.</text>
</comment>
<evidence type="ECO:0000313" key="2">
    <source>
        <dbReference type="Proteomes" id="UP000342249"/>
    </source>
</evidence>
<dbReference type="AlphaFoldDB" id="A0A5N7IZN3"/>
<gene>
    <name evidence="1" type="ORF">E4V82_07310</name>
</gene>
<dbReference type="Proteomes" id="UP000342249">
    <property type="component" value="Unassembled WGS sequence"/>
</dbReference>
<reference evidence="1 2" key="1">
    <citation type="journal article" date="2019" name="Lett. Appl. Microbiol.">
        <title>A case of 'blown pack' spoilage of vacuum-packaged pork likely associated with Clostridium estertheticum in Canada.</title>
        <authorList>
            <person name="Zhang P."/>
            <person name="Ward P."/>
            <person name="McMullen L.M."/>
            <person name="Yang X."/>
        </authorList>
    </citation>
    <scope>NUCLEOTIDE SEQUENCE [LARGE SCALE GENOMIC DNA]</scope>
    <source>
        <strain evidence="1 2">MA19</strain>
    </source>
</reference>
<name>A0A5N7IZN3_9CLOT</name>
<dbReference type="RefSeq" id="WP_152751628.1">
    <property type="nucleotide sequence ID" value="NZ_SPSE01000018.1"/>
</dbReference>
<organism evidence="1 2">
    <name type="scientific">Clostridium estertheticum</name>
    <dbReference type="NCBI Taxonomy" id="238834"/>
    <lineage>
        <taxon>Bacteria</taxon>
        <taxon>Bacillati</taxon>
        <taxon>Bacillota</taxon>
        <taxon>Clostridia</taxon>
        <taxon>Eubacteriales</taxon>
        <taxon>Clostridiaceae</taxon>
        <taxon>Clostridium</taxon>
    </lineage>
</organism>
<accession>A0A5N7IZN3</accession>